<dbReference type="InParanoid" id="A0A2P6N6Y8"/>
<proteinExistence type="predicted"/>
<dbReference type="Proteomes" id="UP000241769">
    <property type="component" value="Unassembled WGS sequence"/>
</dbReference>
<evidence type="ECO:0000313" key="1">
    <source>
        <dbReference type="EMBL" id="PRP79719.1"/>
    </source>
</evidence>
<evidence type="ECO:0000313" key="2">
    <source>
        <dbReference type="Proteomes" id="UP000241769"/>
    </source>
</evidence>
<comment type="caution">
    <text evidence="1">The sequence shown here is derived from an EMBL/GenBank/DDBJ whole genome shotgun (WGS) entry which is preliminary data.</text>
</comment>
<name>A0A2P6N6Y8_9EUKA</name>
<dbReference type="EMBL" id="MDYQ01000173">
    <property type="protein sequence ID" value="PRP79719.1"/>
    <property type="molecule type" value="Genomic_DNA"/>
</dbReference>
<gene>
    <name evidence="1" type="ORF">PROFUN_12653</name>
</gene>
<accession>A0A2P6N6Y8</accession>
<protein>
    <submittedName>
        <fullName evidence="1">Uncharacterized protein</fullName>
    </submittedName>
</protein>
<reference evidence="1 2" key="1">
    <citation type="journal article" date="2018" name="Genome Biol. Evol.">
        <title>Multiple Roots of Fruiting Body Formation in Amoebozoa.</title>
        <authorList>
            <person name="Hillmann F."/>
            <person name="Forbes G."/>
            <person name="Novohradska S."/>
            <person name="Ferling I."/>
            <person name="Riege K."/>
            <person name="Groth M."/>
            <person name="Westermann M."/>
            <person name="Marz M."/>
            <person name="Spaller T."/>
            <person name="Winckler T."/>
            <person name="Schaap P."/>
            <person name="Glockner G."/>
        </authorList>
    </citation>
    <scope>NUCLEOTIDE SEQUENCE [LARGE SCALE GENOMIC DNA]</scope>
    <source>
        <strain evidence="1 2">Jena</strain>
    </source>
</reference>
<organism evidence="1 2">
    <name type="scientific">Planoprotostelium fungivorum</name>
    <dbReference type="NCBI Taxonomy" id="1890364"/>
    <lineage>
        <taxon>Eukaryota</taxon>
        <taxon>Amoebozoa</taxon>
        <taxon>Evosea</taxon>
        <taxon>Variosea</taxon>
        <taxon>Cavosteliida</taxon>
        <taxon>Cavosteliaceae</taxon>
        <taxon>Planoprotostelium</taxon>
    </lineage>
</organism>
<keyword evidence="2" id="KW-1185">Reference proteome</keyword>
<sequence length="65" mass="7400">MKSAKHVGSAILSWKVDLLYTATDSIYMQARASNYEEFKQRFPEHLQKLHFAAAGDITPGKMKLE</sequence>
<dbReference type="AlphaFoldDB" id="A0A2P6N6Y8"/>